<sequence>MTRPTLHPDTLAVRAGEDPFRPHDALAVPVEFAIAHGYPDVASWEQVARGDAPGPLYSRNTAQPATLALEARLAALEGAEAAVAFSSGMAAISSTLMALLRPGARVVAGKDTYGGSHYLFQHTLPHWGVQVTLCDTTDAGAFAAAMAQGCDLLYLESPTNPMLKVQDIHRLAAAGHAAGAWVVIDNTFATPVNQQPLALGADLVLHSATKFLGGHADAMGGIACGSRALTDQLRHYREIHGACLDPMSAFLILRGIKTLALRMRQHNANALALAQWLQAHPAVARVNYPGLPDHPQHALAASQMQGFGGVLSFELAGGFAAVQAMLPRCQLLIRAATLGSVDTLLGIPSTTSHVECSEAERVALGIPGGLVRCSVGIEDVRDLIADLAQALA</sequence>
<dbReference type="PANTHER" id="PTHR11808">
    <property type="entry name" value="TRANS-SULFURATION ENZYME FAMILY MEMBER"/>
    <property type="match status" value="1"/>
</dbReference>
<evidence type="ECO:0000313" key="4">
    <source>
        <dbReference type="EMBL" id="MDC7716286.1"/>
    </source>
</evidence>
<dbReference type="Gene3D" id="3.90.1150.10">
    <property type="entry name" value="Aspartate Aminotransferase, domain 1"/>
    <property type="match status" value="1"/>
</dbReference>
<dbReference type="PIRSF" id="PIRSF001434">
    <property type="entry name" value="CGS"/>
    <property type="match status" value="1"/>
</dbReference>
<dbReference type="Proteomes" id="UP001219956">
    <property type="component" value="Unassembled WGS sequence"/>
</dbReference>
<dbReference type="InterPro" id="IPR015421">
    <property type="entry name" value="PyrdxlP-dep_Trfase_major"/>
</dbReference>
<dbReference type="RefSeq" id="WP_272750712.1">
    <property type="nucleotide sequence ID" value="NZ_JAQQLF010000004.1"/>
</dbReference>
<dbReference type="SUPFAM" id="SSF53383">
    <property type="entry name" value="PLP-dependent transferases"/>
    <property type="match status" value="1"/>
</dbReference>
<evidence type="ECO:0000256" key="2">
    <source>
        <dbReference type="ARBA" id="ARBA00022898"/>
    </source>
</evidence>
<gene>
    <name evidence="4" type="ORF">PQU95_03500</name>
</gene>
<proteinExistence type="inferred from homology"/>
<protein>
    <submittedName>
        <fullName evidence="4">Aminotransferase class I/II-fold pyridoxal phosphate-dependent enzyme</fullName>
    </submittedName>
</protein>
<organism evidence="4 5">
    <name type="scientific">Vogesella aquatica</name>
    <dbReference type="NCBI Taxonomy" id="2984206"/>
    <lineage>
        <taxon>Bacteria</taxon>
        <taxon>Pseudomonadati</taxon>
        <taxon>Pseudomonadota</taxon>
        <taxon>Betaproteobacteria</taxon>
        <taxon>Neisseriales</taxon>
        <taxon>Chromobacteriaceae</taxon>
        <taxon>Vogesella</taxon>
    </lineage>
</organism>
<dbReference type="CDD" id="cd00614">
    <property type="entry name" value="CGS_like"/>
    <property type="match status" value="1"/>
</dbReference>
<dbReference type="EMBL" id="JAQQLF010000004">
    <property type="protein sequence ID" value="MDC7716286.1"/>
    <property type="molecule type" value="Genomic_DNA"/>
</dbReference>
<dbReference type="InterPro" id="IPR015424">
    <property type="entry name" value="PyrdxlP-dep_Trfase"/>
</dbReference>
<comment type="cofactor">
    <cofactor evidence="1 3">
        <name>pyridoxal 5'-phosphate</name>
        <dbReference type="ChEBI" id="CHEBI:597326"/>
    </cofactor>
</comment>
<evidence type="ECO:0000313" key="5">
    <source>
        <dbReference type="Proteomes" id="UP001219956"/>
    </source>
</evidence>
<comment type="caution">
    <text evidence="4">The sequence shown here is derived from an EMBL/GenBank/DDBJ whole genome shotgun (WGS) entry which is preliminary data.</text>
</comment>
<dbReference type="Pfam" id="PF01053">
    <property type="entry name" value="Cys_Met_Meta_PP"/>
    <property type="match status" value="1"/>
</dbReference>
<evidence type="ECO:0000256" key="3">
    <source>
        <dbReference type="RuleBase" id="RU362118"/>
    </source>
</evidence>
<keyword evidence="4" id="KW-0808">Transferase</keyword>
<dbReference type="InterPro" id="IPR015422">
    <property type="entry name" value="PyrdxlP-dep_Trfase_small"/>
</dbReference>
<keyword evidence="5" id="KW-1185">Reference proteome</keyword>
<dbReference type="InterPro" id="IPR000277">
    <property type="entry name" value="Cys/Met-Metab_PyrdxlP-dep_enz"/>
</dbReference>
<accession>A0ABT5IVR7</accession>
<evidence type="ECO:0000256" key="1">
    <source>
        <dbReference type="ARBA" id="ARBA00001933"/>
    </source>
</evidence>
<reference evidence="4 5" key="1">
    <citation type="submission" date="2023-01" db="EMBL/GenBank/DDBJ databases">
        <title>Novel species of the genus Vogesella isolated from rivers.</title>
        <authorList>
            <person name="Lu H."/>
        </authorList>
    </citation>
    <scope>NUCLEOTIDE SEQUENCE [LARGE SCALE GENOMIC DNA]</scope>
    <source>
        <strain evidence="4 5">DC21W</strain>
    </source>
</reference>
<keyword evidence="4" id="KW-0032">Aminotransferase</keyword>
<dbReference type="Gene3D" id="3.40.640.10">
    <property type="entry name" value="Type I PLP-dependent aspartate aminotransferase-like (Major domain)"/>
    <property type="match status" value="1"/>
</dbReference>
<name>A0ABT5IVR7_9NEIS</name>
<comment type="similarity">
    <text evidence="3">Belongs to the trans-sulfuration enzymes family.</text>
</comment>
<dbReference type="GO" id="GO:0008483">
    <property type="term" value="F:transaminase activity"/>
    <property type="evidence" value="ECO:0007669"/>
    <property type="project" value="UniProtKB-KW"/>
</dbReference>
<keyword evidence="2 3" id="KW-0663">Pyridoxal phosphate</keyword>